<gene>
    <name evidence="1" type="ORF">LCGC14_2572060</name>
</gene>
<reference evidence="1" key="1">
    <citation type="journal article" date="2015" name="Nature">
        <title>Complex archaea that bridge the gap between prokaryotes and eukaryotes.</title>
        <authorList>
            <person name="Spang A."/>
            <person name="Saw J.H."/>
            <person name="Jorgensen S.L."/>
            <person name="Zaremba-Niedzwiedzka K."/>
            <person name="Martijn J."/>
            <person name="Lind A.E."/>
            <person name="van Eijk R."/>
            <person name="Schleper C."/>
            <person name="Guy L."/>
            <person name="Ettema T.J."/>
        </authorList>
    </citation>
    <scope>NUCLEOTIDE SEQUENCE</scope>
</reference>
<organism evidence="1">
    <name type="scientific">marine sediment metagenome</name>
    <dbReference type="NCBI Taxonomy" id="412755"/>
    <lineage>
        <taxon>unclassified sequences</taxon>
        <taxon>metagenomes</taxon>
        <taxon>ecological metagenomes</taxon>
    </lineage>
</organism>
<sequence>MISVDAARRAAKDLIATGDPHRSIVITSTPFKLGCLMVHLTTYVALMGDKKNYNEFMRTLDEIDSDVQKAARQILQQEFPPS</sequence>
<name>A0A0F9CT42_9ZZZZ</name>
<dbReference type="AlphaFoldDB" id="A0A0F9CT42"/>
<proteinExistence type="predicted"/>
<dbReference type="EMBL" id="LAZR01042726">
    <property type="protein sequence ID" value="KKL08816.1"/>
    <property type="molecule type" value="Genomic_DNA"/>
</dbReference>
<accession>A0A0F9CT42</accession>
<comment type="caution">
    <text evidence="1">The sequence shown here is derived from an EMBL/GenBank/DDBJ whole genome shotgun (WGS) entry which is preliminary data.</text>
</comment>
<protein>
    <submittedName>
        <fullName evidence="1">Uncharacterized protein</fullName>
    </submittedName>
</protein>
<evidence type="ECO:0000313" key="1">
    <source>
        <dbReference type="EMBL" id="KKL08816.1"/>
    </source>
</evidence>